<feature type="compositionally biased region" description="Basic residues" evidence="1">
    <location>
        <begin position="75"/>
        <end position="89"/>
    </location>
</feature>
<feature type="compositionally biased region" description="Low complexity" evidence="1">
    <location>
        <begin position="174"/>
        <end position="199"/>
    </location>
</feature>
<feature type="compositionally biased region" description="Polar residues" evidence="1">
    <location>
        <begin position="217"/>
        <end position="243"/>
    </location>
</feature>
<dbReference type="GeneID" id="87866210"/>
<reference evidence="2" key="1">
    <citation type="journal article" date="2023" name="Mol. Phylogenet. Evol.">
        <title>Genome-scale phylogeny and comparative genomics of the fungal order Sordariales.</title>
        <authorList>
            <person name="Hensen N."/>
            <person name="Bonometti L."/>
            <person name="Westerberg I."/>
            <person name="Brannstrom I.O."/>
            <person name="Guillou S."/>
            <person name="Cros-Aarteil S."/>
            <person name="Calhoun S."/>
            <person name="Haridas S."/>
            <person name="Kuo A."/>
            <person name="Mondo S."/>
            <person name="Pangilinan J."/>
            <person name="Riley R."/>
            <person name="LaButti K."/>
            <person name="Andreopoulos B."/>
            <person name="Lipzen A."/>
            <person name="Chen C."/>
            <person name="Yan M."/>
            <person name="Daum C."/>
            <person name="Ng V."/>
            <person name="Clum A."/>
            <person name="Steindorff A."/>
            <person name="Ohm R.A."/>
            <person name="Martin F."/>
            <person name="Silar P."/>
            <person name="Natvig D.O."/>
            <person name="Lalanne C."/>
            <person name="Gautier V."/>
            <person name="Ament-Velasquez S.L."/>
            <person name="Kruys A."/>
            <person name="Hutchinson M.I."/>
            <person name="Powell A.J."/>
            <person name="Barry K."/>
            <person name="Miller A.N."/>
            <person name="Grigoriev I.V."/>
            <person name="Debuchy R."/>
            <person name="Gladieux P."/>
            <person name="Hiltunen Thoren M."/>
            <person name="Johannesson H."/>
        </authorList>
    </citation>
    <scope>NUCLEOTIDE SEQUENCE</scope>
    <source>
        <strain evidence="2">CBS 560.94</strain>
    </source>
</reference>
<feature type="region of interest" description="Disordered" evidence="1">
    <location>
        <begin position="74"/>
        <end position="248"/>
    </location>
</feature>
<proteinExistence type="predicted"/>
<organism evidence="2 3">
    <name type="scientific">Neurospora tetraspora</name>
    <dbReference type="NCBI Taxonomy" id="94610"/>
    <lineage>
        <taxon>Eukaryota</taxon>
        <taxon>Fungi</taxon>
        <taxon>Dikarya</taxon>
        <taxon>Ascomycota</taxon>
        <taxon>Pezizomycotina</taxon>
        <taxon>Sordariomycetes</taxon>
        <taxon>Sordariomycetidae</taxon>
        <taxon>Sordariales</taxon>
        <taxon>Sordariaceae</taxon>
        <taxon>Neurospora</taxon>
    </lineage>
</organism>
<feature type="compositionally biased region" description="Low complexity" evidence="1">
    <location>
        <begin position="119"/>
        <end position="134"/>
    </location>
</feature>
<comment type="caution">
    <text evidence="2">The sequence shown here is derived from an EMBL/GenBank/DDBJ whole genome shotgun (WGS) entry which is preliminary data.</text>
</comment>
<protein>
    <submittedName>
        <fullName evidence="2">Uncharacterized protein</fullName>
    </submittedName>
</protein>
<keyword evidence="3" id="KW-1185">Reference proteome</keyword>
<reference evidence="2" key="2">
    <citation type="submission" date="2023-06" db="EMBL/GenBank/DDBJ databases">
        <authorList>
            <consortium name="Lawrence Berkeley National Laboratory"/>
            <person name="Haridas S."/>
            <person name="Hensen N."/>
            <person name="Bonometti L."/>
            <person name="Westerberg I."/>
            <person name="Brannstrom I.O."/>
            <person name="Guillou S."/>
            <person name="Cros-Aarteil S."/>
            <person name="Calhoun S."/>
            <person name="Kuo A."/>
            <person name="Mondo S."/>
            <person name="Pangilinan J."/>
            <person name="Riley R."/>
            <person name="Labutti K."/>
            <person name="Andreopoulos B."/>
            <person name="Lipzen A."/>
            <person name="Chen C."/>
            <person name="Yanf M."/>
            <person name="Daum C."/>
            <person name="Ng V."/>
            <person name="Clum A."/>
            <person name="Steindorff A."/>
            <person name="Ohm R."/>
            <person name="Martin F."/>
            <person name="Silar P."/>
            <person name="Natvig D."/>
            <person name="Lalanne C."/>
            <person name="Gautier V."/>
            <person name="Ament-Velasquez S.L."/>
            <person name="Kruys A."/>
            <person name="Hutchinson M.I."/>
            <person name="Powell A.J."/>
            <person name="Barry K."/>
            <person name="Miller A.N."/>
            <person name="Grigoriev I.V."/>
            <person name="Debuchy R."/>
            <person name="Gladieux P."/>
            <person name="Thoren M.H."/>
            <person name="Johannesson H."/>
        </authorList>
    </citation>
    <scope>NUCLEOTIDE SEQUENCE</scope>
    <source>
        <strain evidence="2">CBS 560.94</strain>
    </source>
</reference>
<accession>A0AAE0JJ89</accession>
<dbReference type="Proteomes" id="UP001278500">
    <property type="component" value="Unassembled WGS sequence"/>
</dbReference>
<dbReference type="AlphaFoldDB" id="A0AAE0JJ89"/>
<sequence>MASVPPVFRVRCTVDTSVPLDALHSNSGLFENQTAFDSCLGPYTWTELPTKFQQSSNNQVPSQFQQSSIKVPTTKFHHSSNKVPSKFHKTTPSSRLRILKPPPPNANATTRENPLVMSQPVNNQQPVVRQPQQQMRRRLRRSTGTEAPVDNKAIVPPLSAGQDYAYDFNPAPMPSSSTPAPTQSSSPTIPTQSSSAAAPNGHENAYHNPGAFIDAPQQVNPQLAGHDTQTNAGSHATSTTAHQSEVDKVKAENGGKCAFGHYDYYPQNETWTGPSPAYTGSSPRNQALILSRALLSTRWGGQIAAS</sequence>
<evidence type="ECO:0000313" key="3">
    <source>
        <dbReference type="Proteomes" id="UP001278500"/>
    </source>
</evidence>
<name>A0AAE0JJ89_9PEZI</name>
<evidence type="ECO:0000313" key="2">
    <source>
        <dbReference type="EMBL" id="KAK3350433.1"/>
    </source>
</evidence>
<dbReference type="EMBL" id="JAUEPP010000002">
    <property type="protein sequence ID" value="KAK3350433.1"/>
    <property type="molecule type" value="Genomic_DNA"/>
</dbReference>
<dbReference type="RefSeq" id="XP_062683728.1">
    <property type="nucleotide sequence ID" value="XM_062829056.1"/>
</dbReference>
<gene>
    <name evidence="2" type="ORF">B0H65DRAFT_536798</name>
</gene>
<evidence type="ECO:0000256" key="1">
    <source>
        <dbReference type="SAM" id="MobiDB-lite"/>
    </source>
</evidence>